<gene>
    <name evidence="1" type="ORF">F6453_3188</name>
</gene>
<accession>A0A833JQT7</accession>
<dbReference type="EMBL" id="WBMP01000016">
    <property type="protein sequence ID" value="KAE8544540.1"/>
    <property type="molecule type" value="Genomic_DNA"/>
</dbReference>
<dbReference type="Pfam" id="PF20383">
    <property type="entry name" value="DUF6678"/>
    <property type="match status" value="1"/>
</dbReference>
<dbReference type="InterPro" id="IPR046500">
    <property type="entry name" value="DUF6678"/>
</dbReference>
<dbReference type="AlphaFoldDB" id="A0A833JQT7"/>
<dbReference type="Proteomes" id="UP000469950">
    <property type="component" value="Unassembled WGS sequence"/>
</dbReference>
<sequence>MNQQLVGFANNTKWNELQKIMSGYGQRAPYWKTQATNGFVYPPDGWDGDWTYHFRLGEHKFIEWCKMQPRTEDAGLTLAEVVEICRHIGFEIEVYETSVRVIGYRRL</sequence>
<proteinExistence type="predicted"/>
<name>A0A833JQT7_MARNT</name>
<dbReference type="RefSeq" id="WP_406600429.1">
    <property type="nucleotide sequence ID" value="NZ_WBMP01000016.1"/>
</dbReference>
<evidence type="ECO:0000313" key="1">
    <source>
        <dbReference type="EMBL" id="KAE8544540.1"/>
    </source>
</evidence>
<reference evidence="1 2" key="1">
    <citation type="submission" date="2019-10" db="EMBL/GenBank/DDBJ databases">
        <title>Draft genome sequence of Marinobacter hydrocarbonoclasticus NCT7M from the microbiome of the marine copepod.</title>
        <authorList>
            <person name="Nuttall R."/>
            <person name="Sharma G."/>
            <person name="Moisander P."/>
        </authorList>
    </citation>
    <scope>NUCLEOTIDE SEQUENCE [LARGE SCALE GENOMIC DNA]</scope>
    <source>
        <strain evidence="1 2">NCT7M</strain>
    </source>
</reference>
<comment type="caution">
    <text evidence="1">The sequence shown here is derived from an EMBL/GenBank/DDBJ whole genome shotgun (WGS) entry which is preliminary data.</text>
</comment>
<organism evidence="1 2">
    <name type="scientific">Marinobacter nauticus</name>
    <name type="common">Marinobacter hydrocarbonoclasticus</name>
    <name type="synonym">Marinobacter aquaeolei</name>
    <dbReference type="NCBI Taxonomy" id="2743"/>
    <lineage>
        <taxon>Bacteria</taxon>
        <taxon>Pseudomonadati</taxon>
        <taxon>Pseudomonadota</taxon>
        <taxon>Gammaproteobacteria</taxon>
        <taxon>Pseudomonadales</taxon>
        <taxon>Marinobacteraceae</taxon>
        <taxon>Marinobacter</taxon>
    </lineage>
</organism>
<protein>
    <submittedName>
        <fullName evidence="1">Uncharacterized protein</fullName>
    </submittedName>
</protein>
<evidence type="ECO:0000313" key="2">
    <source>
        <dbReference type="Proteomes" id="UP000469950"/>
    </source>
</evidence>